<name>A0A3D8YFL4_9BACT</name>
<dbReference type="AlphaFoldDB" id="A0A3D8YFL4"/>
<keyword evidence="4" id="KW-1185">Reference proteome</keyword>
<keyword evidence="1" id="KW-0732">Signal</keyword>
<feature type="domain" description="DUF2268" evidence="2">
    <location>
        <begin position="173"/>
        <end position="286"/>
    </location>
</feature>
<evidence type="ECO:0000256" key="1">
    <source>
        <dbReference type="SAM" id="SignalP"/>
    </source>
</evidence>
<dbReference type="InterPro" id="IPR018728">
    <property type="entry name" value="DUF2268"/>
</dbReference>
<organism evidence="3 4">
    <name type="scientific">Dyadobacter luteus</name>
    <dbReference type="NCBI Taxonomy" id="2259619"/>
    <lineage>
        <taxon>Bacteria</taxon>
        <taxon>Pseudomonadati</taxon>
        <taxon>Bacteroidota</taxon>
        <taxon>Cytophagia</taxon>
        <taxon>Cytophagales</taxon>
        <taxon>Spirosomataceae</taxon>
        <taxon>Dyadobacter</taxon>
    </lineage>
</organism>
<dbReference type="RefSeq" id="WP_115829180.1">
    <property type="nucleotide sequence ID" value="NZ_QNUL01000002.1"/>
</dbReference>
<dbReference type="EMBL" id="QNUL01000002">
    <property type="protein sequence ID" value="REA63433.1"/>
    <property type="molecule type" value="Genomic_DNA"/>
</dbReference>
<feature type="chain" id="PRO_5017533245" description="DUF2268 domain-containing protein" evidence="1">
    <location>
        <begin position="20"/>
        <end position="316"/>
    </location>
</feature>
<evidence type="ECO:0000313" key="4">
    <source>
        <dbReference type="Proteomes" id="UP000256373"/>
    </source>
</evidence>
<evidence type="ECO:0000259" key="2">
    <source>
        <dbReference type="Pfam" id="PF10026"/>
    </source>
</evidence>
<gene>
    <name evidence="3" type="ORF">DSL64_03010</name>
</gene>
<evidence type="ECO:0000313" key="3">
    <source>
        <dbReference type="EMBL" id="REA63433.1"/>
    </source>
</evidence>
<accession>A0A3D8YFL4</accession>
<proteinExistence type="predicted"/>
<sequence length="316" mass="36210">MRKILTIAALTLLTNFLHAQPTTIFTSDIDNFWVAYDSVRLQNDPAKQIAIIQTQYLDKASIGLREMIKLKEWTSADFQKNMITNANFWKSIRVKTEGIKDQNTAIEKLYSNYQRIYKNFKAPEIYFLMGYIQTGGTTTQNQLLIGTEIAAADATVDTRGLHPMIRDFMSTNTGILGIIAHELTHTQQRGGDMETDRKSNLLGFCLAEGSCDFIAEMITGTEVKRPYMKYGKQHERELWEKFKIEMHGRKSSDWLYNGFQRKNGDSDLGYYIGYAICKSYYENASDKDQAISEIISLDLDSVQALDVFLEKSRYNP</sequence>
<protein>
    <recommendedName>
        <fullName evidence="2">DUF2268 domain-containing protein</fullName>
    </recommendedName>
</protein>
<reference evidence="3 4" key="1">
    <citation type="submission" date="2018-07" db="EMBL/GenBank/DDBJ databases">
        <title>Dyadobacter roseus sp. nov., isolated from rose rhizosphere soil.</title>
        <authorList>
            <person name="Chen L."/>
        </authorList>
    </citation>
    <scope>NUCLEOTIDE SEQUENCE [LARGE SCALE GENOMIC DNA]</scope>
    <source>
        <strain evidence="3 4">RS19</strain>
    </source>
</reference>
<feature type="signal peptide" evidence="1">
    <location>
        <begin position="1"/>
        <end position="19"/>
    </location>
</feature>
<dbReference type="Proteomes" id="UP000256373">
    <property type="component" value="Unassembled WGS sequence"/>
</dbReference>
<dbReference type="OrthoDB" id="6402335at2"/>
<comment type="caution">
    <text evidence="3">The sequence shown here is derived from an EMBL/GenBank/DDBJ whole genome shotgun (WGS) entry which is preliminary data.</text>
</comment>
<dbReference type="Pfam" id="PF10026">
    <property type="entry name" value="DUF2268"/>
    <property type="match status" value="1"/>
</dbReference>